<protein>
    <recommendedName>
        <fullName evidence="4">Transposase</fullName>
    </recommendedName>
</protein>
<keyword evidence="3" id="KW-1185">Reference proteome</keyword>
<organism evidence="2 3">
    <name type="scientific">Georgenia daeguensis</name>
    <dbReference type="NCBI Taxonomy" id="908355"/>
    <lineage>
        <taxon>Bacteria</taxon>
        <taxon>Bacillati</taxon>
        <taxon>Actinomycetota</taxon>
        <taxon>Actinomycetes</taxon>
        <taxon>Micrococcales</taxon>
        <taxon>Bogoriellaceae</taxon>
        <taxon>Georgenia</taxon>
    </lineage>
</organism>
<sequence length="132" mass="14695">MNKSGNRQLNAALHRIAITQVRLGGLGRAYYDKRLAAGDTKTEALRCLKRRLARVVYNTLKNQTTTSQPPPHPHTRQRLDIGETHVARAGYVPTTRWRTPSHLTSTASPSRRQISRSRPGVRAPRGRAPSPG</sequence>
<proteinExistence type="predicted"/>
<feature type="compositionally biased region" description="Polar residues" evidence="1">
    <location>
        <begin position="96"/>
        <end position="107"/>
    </location>
</feature>
<dbReference type="InterPro" id="IPR047650">
    <property type="entry name" value="Transpos_IS110"/>
</dbReference>
<evidence type="ECO:0000313" key="3">
    <source>
        <dbReference type="Proteomes" id="UP001499841"/>
    </source>
</evidence>
<feature type="compositionally biased region" description="Basic and acidic residues" evidence="1">
    <location>
        <begin position="77"/>
        <end position="86"/>
    </location>
</feature>
<gene>
    <name evidence="2" type="ORF">GCM10022262_34750</name>
</gene>
<accession>A0ABP8EYQ5</accession>
<evidence type="ECO:0000313" key="2">
    <source>
        <dbReference type="EMBL" id="GAA4289114.1"/>
    </source>
</evidence>
<comment type="caution">
    <text evidence="2">The sequence shown here is derived from an EMBL/GenBank/DDBJ whole genome shotgun (WGS) entry which is preliminary data.</text>
</comment>
<evidence type="ECO:0008006" key="4">
    <source>
        <dbReference type="Google" id="ProtNLM"/>
    </source>
</evidence>
<dbReference type="EMBL" id="BAABBA010000022">
    <property type="protein sequence ID" value="GAA4289114.1"/>
    <property type="molecule type" value="Genomic_DNA"/>
</dbReference>
<dbReference type="Proteomes" id="UP001499841">
    <property type="component" value="Unassembled WGS sequence"/>
</dbReference>
<reference evidence="3" key="1">
    <citation type="journal article" date="2019" name="Int. J. Syst. Evol. Microbiol.">
        <title>The Global Catalogue of Microorganisms (GCM) 10K type strain sequencing project: providing services to taxonomists for standard genome sequencing and annotation.</title>
        <authorList>
            <consortium name="The Broad Institute Genomics Platform"/>
            <consortium name="The Broad Institute Genome Sequencing Center for Infectious Disease"/>
            <person name="Wu L."/>
            <person name="Ma J."/>
        </authorList>
    </citation>
    <scope>NUCLEOTIDE SEQUENCE [LARGE SCALE GENOMIC DNA]</scope>
    <source>
        <strain evidence="3">JCM 17459</strain>
    </source>
</reference>
<name>A0ABP8EYQ5_9MICO</name>
<dbReference type="PANTHER" id="PTHR33055">
    <property type="entry name" value="TRANSPOSASE FOR INSERTION SEQUENCE ELEMENT IS1111A"/>
    <property type="match status" value="1"/>
</dbReference>
<feature type="compositionally biased region" description="Low complexity" evidence="1">
    <location>
        <begin position="108"/>
        <end position="132"/>
    </location>
</feature>
<evidence type="ECO:0000256" key="1">
    <source>
        <dbReference type="SAM" id="MobiDB-lite"/>
    </source>
</evidence>
<dbReference type="PANTHER" id="PTHR33055:SF16">
    <property type="entry name" value="TRANSPOSASE FOR INSERTION SEQUENCE ELEMENT IS1547"/>
    <property type="match status" value="1"/>
</dbReference>
<feature type="region of interest" description="Disordered" evidence="1">
    <location>
        <begin position="60"/>
        <end position="132"/>
    </location>
</feature>